<protein>
    <submittedName>
        <fullName evidence="15">Fe3+ siderophore receptor</fullName>
    </submittedName>
</protein>
<evidence type="ECO:0000313" key="15">
    <source>
        <dbReference type="EMBL" id="BBC79416.1"/>
    </source>
</evidence>
<evidence type="ECO:0000259" key="14">
    <source>
        <dbReference type="Pfam" id="PF07715"/>
    </source>
</evidence>
<evidence type="ECO:0000256" key="4">
    <source>
        <dbReference type="ARBA" id="ARBA00022452"/>
    </source>
</evidence>
<proteinExistence type="inferred from homology"/>
<evidence type="ECO:0000256" key="8">
    <source>
        <dbReference type="ARBA" id="ARBA00023170"/>
    </source>
</evidence>
<evidence type="ECO:0000256" key="2">
    <source>
        <dbReference type="ARBA" id="ARBA00009810"/>
    </source>
</evidence>
<gene>
    <name evidence="15" type="ORF">AcetOrient_orf01597</name>
</gene>
<evidence type="ECO:0000256" key="10">
    <source>
        <dbReference type="PROSITE-ProRule" id="PRU01360"/>
    </source>
</evidence>
<dbReference type="EMBL" id="AP018515">
    <property type="protein sequence ID" value="BBC79416.1"/>
    <property type="molecule type" value="Genomic_DNA"/>
</dbReference>
<dbReference type="InterPro" id="IPR000531">
    <property type="entry name" value="Beta-barrel_TonB"/>
</dbReference>
<dbReference type="Gene3D" id="2.40.170.20">
    <property type="entry name" value="TonB-dependent receptor, beta-barrel domain"/>
    <property type="match status" value="1"/>
</dbReference>
<dbReference type="InterPro" id="IPR010105">
    <property type="entry name" value="TonB_sidphr_rcpt"/>
</dbReference>
<organism evidence="15 16">
    <name type="scientific">Acetobacter orientalis</name>
    <dbReference type="NCBI Taxonomy" id="146474"/>
    <lineage>
        <taxon>Bacteria</taxon>
        <taxon>Pseudomonadati</taxon>
        <taxon>Pseudomonadota</taxon>
        <taxon>Alphaproteobacteria</taxon>
        <taxon>Acetobacterales</taxon>
        <taxon>Acetobacteraceae</taxon>
        <taxon>Acetobacter</taxon>
    </lineage>
</organism>
<comment type="similarity">
    <text evidence="2 10 11">Belongs to the TonB-dependent receptor family.</text>
</comment>
<evidence type="ECO:0000256" key="1">
    <source>
        <dbReference type="ARBA" id="ARBA00004571"/>
    </source>
</evidence>
<dbReference type="GO" id="GO:0015891">
    <property type="term" value="P:siderophore transport"/>
    <property type="evidence" value="ECO:0007669"/>
    <property type="project" value="InterPro"/>
</dbReference>
<feature type="signal peptide" evidence="12">
    <location>
        <begin position="1"/>
        <end position="41"/>
    </location>
</feature>
<keyword evidence="12" id="KW-0732">Signal</keyword>
<keyword evidence="3 10" id="KW-0813">Transport</keyword>
<feature type="chain" id="PRO_5016366248" evidence="12">
    <location>
        <begin position="42"/>
        <end position="751"/>
    </location>
</feature>
<comment type="subcellular location">
    <subcellularLocation>
        <location evidence="1 10">Cell outer membrane</location>
        <topology evidence="1 10">Multi-pass membrane protein</topology>
    </subcellularLocation>
</comment>
<dbReference type="Gene3D" id="2.170.130.10">
    <property type="entry name" value="TonB-dependent receptor, plug domain"/>
    <property type="match status" value="1"/>
</dbReference>
<keyword evidence="6 11" id="KW-0798">TonB box</keyword>
<evidence type="ECO:0000256" key="11">
    <source>
        <dbReference type="RuleBase" id="RU003357"/>
    </source>
</evidence>
<dbReference type="NCBIfam" id="TIGR01783">
    <property type="entry name" value="TonB-siderophor"/>
    <property type="match status" value="1"/>
</dbReference>
<dbReference type="InterPro" id="IPR037066">
    <property type="entry name" value="Plug_dom_sf"/>
</dbReference>
<dbReference type="InterPro" id="IPR036942">
    <property type="entry name" value="Beta-barrel_TonB_sf"/>
</dbReference>
<evidence type="ECO:0000256" key="6">
    <source>
        <dbReference type="ARBA" id="ARBA00023077"/>
    </source>
</evidence>
<evidence type="ECO:0000256" key="5">
    <source>
        <dbReference type="ARBA" id="ARBA00022692"/>
    </source>
</evidence>
<dbReference type="InterPro" id="IPR012910">
    <property type="entry name" value="Plug_dom"/>
</dbReference>
<evidence type="ECO:0000256" key="9">
    <source>
        <dbReference type="ARBA" id="ARBA00023237"/>
    </source>
</evidence>
<keyword evidence="4 10" id="KW-1134">Transmembrane beta strand</keyword>
<dbReference type="GO" id="GO:0038023">
    <property type="term" value="F:signaling receptor activity"/>
    <property type="evidence" value="ECO:0007669"/>
    <property type="project" value="InterPro"/>
</dbReference>
<sequence>MTPENAALPLQEQKTKLQRLGPWSLLCVGLAAVVPAAPACAAEEQSSKKQEKTTADDDSVPLSVESLVVHGERNKNATTDGTGSYVVKAVSMNKMLLRLDEIPQSVSVLGRQQMRDQNLNTVDDALKQVPGVSVNLYGDGTAGYMARGYILSPQFDGVPSSGGLGMTQQFDIAIYDRLEVLRGPDGMFQGSAPPGGSVNFVRKRGLDHFKAQGSFSGGSWNNLHADADVTGPLIASGKVTGRLVLAGTDRDFFYNSAHDRRWTAYGTVDVHITEHTTLSLYGMGQKNDTTRFMGLPRAANGQDLHLPRSSYIGANWNTTSSPMYEVGGELEHVFDNKWRVRLTGRHRMTDTSMRYAYMNGSISAQNTGNFIVAKSLVKEQYDGADLYVTGPVHFLNRKHDFLIGANYDSALEHDGGASISWRNNTALQGLDIFNPVISPSIDPTITTMYREPTTQGGIYGSARFELLPTVHLMMGGRLSFFEYKYKNLSKNTPYVISQKNSAVPTPYLGLIWNVTPNIAAYVSYTDTFEPQSAYSLTGRLKPVRGTQLEGGLKGNFFHKKLNVTLSGYHILERNKAIEDADQAPICGMSGTSTCYHAAGKVRSQGMEAEVIGRLLPGWDINASYTYNDNIILQDGGSALQGLHNTPNSPRHLFKLWTHYRFAAPEVARNVWSVGGGVTAQSSTFGNARTVKQGAYVVASAQVGYQLRPELNITFNINNISNAKYYQRLGNVNYYNYYGEPRNFMTTVQSVF</sequence>
<evidence type="ECO:0000256" key="7">
    <source>
        <dbReference type="ARBA" id="ARBA00023136"/>
    </source>
</evidence>
<evidence type="ECO:0000256" key="12">
    <source>
        <dbReference type="SAM" id="SignalP"/>
    </source>
</evidence>
<dbReference type="InterPro" id="IPR039426">
    <property type="entry name" value="TonB-dep_rcpt-like"/>
</dbReference>
<evidence type="ECO:0000259" key="13">
    <source>
        <dbReference type="Pfam" id="PF00593"/>
    </source>
</evidence>
<dbReference type="GO" id="GO:0009279">
    <property type="term" value="C:cell outer membrane"/>
    <property type="evidence" value="ECO:0007669"/>
    <property type="project" value="UniProtKB-SubCell"/>
</dbReference>
<reference evidence="15 16" key="1">
    <citation type="submission" date="2018-02" db="EMBL/GenBank/DDBJ databases">
        <title>Acetobacter orientalis genome.</title>
        <authorList>
            <person name="Nakashima N."/>
            <person name="Tamura T."/>
        </authorList>
    </citation>
    <scope>NUCLEOTIDE SEQUENCE [LARGE SCALE GENOMIC DNA]</scope>
    <source>
        <strain evidence="15 16">FAN1</strain>
    </source>
</reference>
<keyword evidence="7 10" id="KW-0472">Membrane</keyword>
<dbReference type="SUPFAM" id="SSF56935">
    <property type="entry name" value="Porins"/>
    <property type="match status" value="1"/>
</dbReference>
<dbReference type="Pfam" id="PF07715">
    <property type="entry name" value="Plug"/>
    <property type="match status" value="1"/>
</dbReference>
<dbReference type="CDD" id="cd01347">
    <property type="entry name" value="ligand_gated_channel"/>
    <property type="match status" value="1"/>
</dbReference>
<keyword evidence="9 10" id="KW-0998">Cell outer membrane</keyword>
<dbReference type="Pfam" id="PF00593">
    <property type="entry name" value="TonB_dep_Rec_b-barrel"/>
    <property type="match status" value="1"/>
</dbReference>
<feature type="domain" description="TonB-dependent receptor-like beta-barrel" evidence="13">
    <location>
        <begin position="272"/>
        <end position="719"/>
    </location>
</feature>
<dbReference type="PROSITE" id="PS52016">
    <property type="entry name" value="TONB_DEPENDENT_REC_3"/>
    <property type="match status" value="1"/>
</dbReference>
<evidence type="ECO:0000256" key="3">
    <source>
        <dbReference type="ARBA" id="ARBA00022448"/>
    </source>
</evidence>
<feature type="domain" description="TonB-dependent receptor plug" evidence="14">
    <location>
        <begin position="99"/>
        <end position="196"/>
    </location>
</feature>
<dbReference type="Proteomes" id="UP000270034">
    <property type="component" value="Chromosome"/>
</dbReference>
<accession>A0A2Z5ZG82</accession>
<dbReference type="PANTHER" id="PTHR32552">
    <property type="entry name" value="FERRICHROME IRON RECEPTOR-RELATED"/>
    <property type="match status" value="1"/>
</dbReference>
<dbReference type="GO" id="GO:0015344">
    <property type="term" value="F:siderophore uptake transmembrane transporter activity"/>
    <property type="evidence" value="ECO:0007669"/>
    <property type="project" value="TreeGrafter"/>
</dbReference>
<dbReference type="KEGG" id="aot:AcetOri_orf01597"/>
<name>A0A2Z5ZG82_9PROT</name>
<dbReference type="PANTHER" id="PTHR32552:SF74">
    <property type="entry name" value="HYDROXAMATE SIDEROPHORE RECEPTOR FHUE"/>
    <property type="match status" value="1"/>
</dbReference>
<dbReference type="AlphaFoldDB" id="A0A2Z5ZG82"/>
<keyword evidence="8 15" id="KW-0675">Receptor</keyword>
<keyword evidence="5 10" id="KW-0812">Transmembrane</keyword>
<evidence type="ECO:0000313" key="16">
    <source>
        <dbReference type="Proteomes" id="UP000270034"/>
    </source>
</evidence>